<dbReference type="EMBL" id="SOHK01000017">
    <property type="protein sequence ID" value="TFD64168.1"/>
    <property type="molecule type" value="Genomic_DNA"/>
</dbReference>
<dbReference type="PANTHER" id="PTHR46623:SF6">
    <property type="entry name" value="ALPHA_BETA-HYDROLASES SUPERFAMILY PROTEIN"/>
    <property type="match status" value="1"/>
</dbReference>
<evidence type="ECO:0000313" key="3">
    <source>
        <dbReference type="Proteomes" id="UP000298154"/>
    </source>
</evidence>
<dbReference type="Pfam" id="PF01738">
    <property type="entry name" value="DLH"/>
    <property type="match status" value="1"/>
</dbReference>
<keyword evidence="3" id="KW-1185">Reference proteome</keyword>
<accession>A0A4R9AL34</accession>
<dbReference type="Gene3D" id="3.40.50.1820">
    <property type="entry name" value="alpha/beta hydrolase"/>
    <property type="match status" value="1"/>
</dbReference>
<reference evidence="2 3" key="1">
    <citation type="submission" date="2019-03" db="EMBL/GenBank/DDBJ databases">
        <title>Genomics of glacier-inhabiting Cryobacterium strains.</title>
        <authorList>
            <person name="Liu Q."/>
            <person name="Xin Y.-H."/>
        </authorList>
    </citation>
    <scope>NUCLEOTIDE SEQUENCE [LARGE SCALE GENOMIC DNA]</scope>
    <source>
        <strain evidence="2 3">Sr36</strain>
    </source>
</reference>
<organism evidence="2 3">
    <name type="scientific">Cryobacterium ruanii</name>
    <dbReference type="NCBI Taxonomy" id="1259197"/>
    <lineage>
        <taxon>Bacteria</taxon>
        <taxon>Bacillati</taxon>
        <taxon>Actinomycetota</taxon>
        <taxon>Actinomycetes</taxon>
        <taxon>Micrococcales</taxon>
        <taxon>Microbacteriaceae</taxon>
        <taxon>Cryobacterium</taxon>
    </lineage>
</organism>
<dbReference type="GO" id="GO:0016787">
    <property type="term" value="F:hydrolase activity"/>
    <property type="evidence" value="ECO:0007669"/>
    <property type="project" value="UniProtKB-KW"/>
</dbReference>
<evidence type="ECO:0000313" key="2">
    <source>
        <dbReference type="EMBL" id="TFD64168.1"/>
    </source>
</evidence>
<dbReference type="Proteomes" id="UP000298154">
    <property type="component" value="Unassembled WGS sequence"/>
</dbReference>
<dbReference type="InterPro" id="IPR051049">
    <property type="entry name" value="Dienelactone_hydrolase-like"/>
</dbReference>
<dbReference type="RefSeq" id="WP_134556255.1">
    <property type="nucleotide sequence ID" value="NZ_SOHK01000017.1"/>
</dbReference>
<gene>
    <name evidence="2" type="ORF">E3T47_11700</name>
</gene>
<dbReference type="SUPFAM" id="SSF53474">
    <property type="entry name" value="alpha/beta-Hydrolases"/>
    <property type="match status" value="1"/>
</dbReference>
<feature type="domain" description="Dienelactone hydrolase" evidence="1">
    <location>
        <begin position="23"/>
        <end position="242"/>
    </location>
</feature>
<evidence type="ECO:0000259" key="1">
    <source>
        <dbReference type="Pfam" id="PF01738"/>
    </source>
</evidence>
<dbReference type="PANTHER" id="PTHR46623">
    <property type="entry name" value="CARBOXYMETHYLENEBUTENOLIDASE-RELATED"/>
    <property type="match status" value="1"/>
</dbReference>
<sequence>MTAAPQLIDLKLPDGPGGSAGLKAVLAIPAGDGPWPGVVLVHEAFGLTEVMRRQAVRLAEAGYLALMPDLFTEGGTRKCLVATFRTLSAGAGRAFVDIETARTFLIERTDCTGRIGVLGFCMGGGFALATAARGFDASSVNYGRLPKDLDDHLLGACPIVGSFGGDDRSLIGAAARLDSSLDRLRIEHDVKEYPGAGHAFLNDAETGPRVLRPVLKRILGAGPDPIAAADAWTRIEAFFGEHLGASR</sequence>
<protein>
    <submittedName>
        <fullName evidence="2">Dienelactone hydrolase family protein</fullName>
    </submittedName>
</protein>
<keyword evidence="2" id="KW-0378">Hydrolase</keyword>
<dbReference type="InterPro" id="IPR002925">
    <property type="entry name" value="Dienelactn_hydro"/>
</dbReference>
<dbReference type="AlphaFoldDB" id="A0A4R9AL34"/>
<comment type="caution">
    <text evidence="2">The sequence shown here is derived from an EMBL/GenBank/DDBJ whole genome shotgun (WGS) entry which is preliminary data.</text>
</comment>
<dbReference type="InterPro" id="IPR029058">
    <property type="entry name" value="AB_hydrolase_fold"/>
</dbReference>
<proteinExistence type="predicted"/>
<name>A0A4R9AL34_9MICO</name>
<dbReference type="OrthoDB" id="3208682at2"/>